<feature type="transmembrane region" description="Helical" evidence="6">
    <location>
        <begin position="249"/>
        <end position="268"/>
    </location>
</feature>
<feature type="transmembrane region" description="Helical" evidence="6">
    <location>
        <begin position="82"/>
        <end position="102"/>
    </location>
</feature>
<gene>
    <name evidence="7" type="ORF">NFRAN_0605</name>
</gene>
<dbReference type="InterPro" id="IPR003689">
    <property type="entry name" value="ZIP"/>
</dbReference>
<evidence type="ECO:0000313" key="7">
    <source>
        <dbReference type="EMBL" id="VFJ12927.1"/>
    </source>
</evidence>
<feature type="compositionally biased region" description="Basic and acidic residues" evidence="5">
    <location>
        <begin position="39"/>
        <end position="52"/>
    </location>
</feature>
<dbReference type="GO" id="GO:0005385">
    <property type="term" value="F:zinc ion transmembrane transporter activity"/>
    <property type="evidence" value="ECO:0007669"/>
    <property type="project" value="TreeGrafter"/>
</dbReference>
<feature type="compositionally biased region" description="Polar residues" evidence="5">
    <location>
        <begin position="323"/>
        <end position="333"/>
    </location>
</feature>
<evidence type="ECO:0000313" key="8">
    <source>
        <dbReference type="Proteomes" id="UP000294299"/>
    </source>
</evidence>
<feature type="transmembrane region" description="Helical" evidence="6">
    <location>
        <begin position="424"/>
        <end position="448"/>
    </location>
</feature>
<feature type="region of interest" description="Disordered" evidence="5">
    <location>
        <begin position="538"/>
        <end position="561"/>
    </location>
</feature>
<feature type="region of interest" description="Disordered" evidence="5">
    <location>
        <begin position="323"/>
        <end position="356"/>
    </location>
</feature>
<feature type="transmembrane region" description="Helical" evidence="6">
    <location>
        <begin position="216"/>
        <end position="237"/>
    </location>
</feature>
<name>A0A484I9L5_9ARCH</name>
<feature type="transmembrane region" description="Helical" evidence="6">
    <location>
        <begin position="288"/>
        <end position="307"/>
    </location>
</feature>
<reference evidence="7 8" key="1">
    <citation type="submission" date="2019-02" db="EMBL/GenBank/DDBJ databases">
        <authorList>
            <person name="Lehtovirta-Morley E L."/>
        </authorList>
    </citation>
    <scope>NUCLEOTIDE SEQUENCE [LARGE SCALE GENOMIC DNA]</scope>
    <source>
        <strain evidence="7">NFRAN1</strain>
    </source>
</reference>
<protein>
    <submittedName>
        <fullName evidence="7">Zinc transporter ZupT</fullName>
    </submittedName>
</protein>
<feature type="compositionally biased region" description="Polar residues" evidence="5">
    <location>
        <begin position="13"/>
        <end position="25"/>
    </location>
</feature>
<feature type="transmembrane region" description="Helical" evidence="6">
    <location>
        <begin position="399"/>
        <end position="418"/>
    </location>
</feature>
<accession>A0A484I9L5</accession>
<feature type="transmembrane region" description="Helical" evidence="6">
    <location>
        <begin position="566"/>
        <end position="584"/>
    </location>
</feature>
<keyword evidence="3 6" id="KW-1133">Transmembrane helix</keyword>
<dbReference type="Pfam" id="PF02535">
    <property type="entry name" value="Zip"/>
    <property type="match status" value="1"/>
</dbReference>
<dbReference type="GO" id="GO:0016020">
    <property type="term" value="C:membrane"/>
    <property type="evidence" value="ECO:0007669"/>
    <property type="project" value="UniProtKB-SubCell"/>
</dbReference>
<evidence type="ECO:0000256" key="4">
    <source>
        <dbReference type="ARBA" id="ARBA00023136"/>
    </source>
</evidence>
<sequence>MKKKNDKIKNSVDSENTTDPVSTQPNHEDISVLEGAEVEISKELEKDPHSSKNQDTIAVTTDTTTTVAPTTTGLPFQKKKRIVTIGLALMPLVILAVMIYFFTSPYGQDLITGGTPLPQITIEKIEFHENQIVVYIRNTGPETVTISQADINDRIHSAAIEPSQILPRLGEARVIIPFLWNPGEPYEVGITTSDGTRFSNTVEAAAPTPIPNINQVTVFALLGVFVGVIPVLIGLAWYPFMRKITRNQYNFFLSLTAGLLIFLGIEAFLESNEIAASSLAPVFNGQMLIPVVVFATFLVLFFLSEYFTNKTEIKLSTTATISGKSSVTNSQSNGEHDDKDKRKNPALVSSKHQGSKYLSNDKKSFFAAQRDEKYQSTNTSSLDTFKENRGSSTSSNVDLLKPLAISLMVAIGIGLHNFGEGLAIGAAVLLGEIALSTFLIIGFTIHNTTEGLAIIAPLAKLGKPMIRRLILLGLIAGVPTIIGTWIGGFIYSPLASVIFLAIGAGAIFQVVYSLIVWMSKSFKQSAQKQVTTTTISPAANEDQNFSTDETKNEPIQQSVSSNSGTSIIAGFIIGMLIMYLTGLLV</sequence>
<dbReference type="PANTHER" id="PTHR11040">
    <property type="entry name" value="ZINC/IRON TRANSPORTER"/>
    <property type="match status" value="1"/>
</dbReference>
<dbReference type="OrthoDB" id="11839at2157"/>
<keyword evidence="2 6" id="KW-0812">Transmembrane</keyword>
<evidence type="ECO:0000256" key="5">
    <source>
        <dbReference type="SAM" id="MobiDB-lite"/>
    </source>
</evidence>
<dbReference type="Proteomes" id="UP000294299">
    <property type="component" value="Chromosome NFRAN"/>
</dbReference>
<feature type="compositionally biased region" description="Basic and acidic residues" evidence="5">
    <location>
        <begin position="334"/>
        <end position="343"/>
    </location>
</feature>
<dbReference type="KEGG" id="nfn:NFRAN_0605"/>
<feature type="transmembrane region" description="Helical" evidence="6">
    <location>
        <begin position="469"/>
        <end position="491"/>
    </location>
</feature>
<organism evidence="7 8">
    <name type="scientific">Candidatus Nitrosocosmicus franklandianus</name>
    <dbReference type="NCBI Taxonomy" id="1798806"/>
    <lineage>
        <taxon>Archaea</taxon>
        <taxon>Nitrososphaerota</taxon>
        <taxon>Nitrososphaeria</taxon>
        <taxon>Nitrososphaerales</taxon>
        <taxon>Nitrososphaeraceae</taxon>
        <taxon>Candidatus Nitrosocosmicus</taxon>
    </lineage>
</organism>
<evidence type="ECO:0000256" key="1">
    <source>
        <dbReference type="ARBA" id="ARBA00004141"/>
    </source>
</evidence>
<proteinExistence type="predicted"/>
<dbReference type="PANTHER" id="PTHR11040:SF205">
    <property type="entry name" value="ZINC TRANSPORTER ZUPT"/>
    <property type="match status" value="1"/>
</dbReference>
<comment type="subcellular location">
    <subcellularLocation>
        <location evidence="1">Membrane</location>
        <topology evidence="1">Multi-pass membrane protein</topology>
    </subcellularLocation>
</comment>
<evidence type="ECO:0000256" key="6">
    <source>
        <dbReference type="SAM" id="Phobius"/>
    </source>
</evidence>
<feature type="transmembrane region" description="Helical" evidence="6">
    <location>
        <begin position="497"/>
        <end position="518"/>
    </location>
</feature>
<dbReference type="EMBL" id="LR216287">
    <property type="protein sequence ID" value="VFJ12927.1"/>
    <property type="molecule type" value="Genomic_DNA"/>
</dbReference>
<evidence type="ECO:0000256" key="2">
    <source>
        <dbReference type="ARBA" id="ARBA00022692"/>
    </source>
</evidence>
<dbReference type="AlphaFoldDB" id="A0A484I9L5"/>
<keyword evidence="4 6" id="KW-0472">Membrane</keyword>
<feature type="region of interest" description="Disordered" evidence="5">
    <location>
        <begin position="1"/>
        <end position="55"/>
    </location>
</feature>
<keyword evidence="8" id="KW-1185">Reference proteome</keyword>
<evidence type="ECO:0000256" key="3">
    <source>
        <dbReference type="ARBA" id="ARBA00022989"/>
    </source>
</evidence>